<comment type="similarity">
    <text evidence="3">Belongs to the small heat shock protein (HSP20) family.</text>
</comment>
<reference evidence="6" key="2">
    <citation type="journal article" date="2024" name="Plant">
        <title>Genomic evolution and insights into agronomic trait innovations of Sesamum species.</title>
        <authorList>
            <person name="Miao H."/>
            <person name="Wang L."/>
            <person name="Qu L."/>
            <person name="Liu H."/>
            <person name="Sun Y."/>
            <person name="Le M."/>
            <person name="Wang Q."/>
            <person name="Wei S."/>
            <person name="Zheng Y."/>
            <person name="Lin W."/>
            <person name="Duan Y."/>
            <person name="Cao H."/>
            <person name="Xiong S."/>
            <person name="Wang X."/>
            <person name="Wei L."/>
            <person name="Li C."/>
            <person name="Ma Q."/>
            <person name="Ju M."/>
            <person name="Zhao R."/>
            <person name="Li G."/>
            <person name="Mu C."/>
            <person name="Tian Q."/>
            <person name="Mei H."/>
            <person name="Zhang T."/>
            <person name="Gao T."/>
            <person name="Zhang H."/>
        </authorList>
    </citation>
    <scope>NUCLEOTIDE SEQUENCE</scope>
    <source>
        <strain evidence="6">K16</strain>
    </source>
</reference>
<gene>
    <name evidence="6" type="ORF">Sango_0296200</name>
</gene>
<evidence type="ECO:0000313" key="7">
    <source>
        <dbReference type="Proteomes" id="UP001289374"/>
    </source>
</evidence>
<keyword evidence="7" id="KW-1185">Reference proteome</keyword>
<organism evidence="6 7">
    <name type="scientific">Sesamum angolense</name>
    <dbReference type="NCBI Taxonomy" id="2727404"/>
    <lineage>
        <taxon>Eukaryota</taxon>
        <taxon>Viridiplantae</taxon>
        <taxon>Streptophyta</taxon>
        <taxon>Embryophyta</taxon>
        <taxon>Tracheophyta</taxon>
        <taxon>Spermatophyta</taxon>
        <taxon>Magnoliopsida</taxon>
        <taxon>eudicotyledons</taxon>
        <taxon>Gunneridae</taxon>
        <taxon>Pentapetalae</taxon>
        <taxon>asterids</taxon>
        <taxon>lamiids</taxon>
        <taxon>Lamiales</taxon>
        <taxon>Pedaliaceae</taxon>
        <taxon>Sesamum</taxon>
    </lineage>
</organism>
<evidence type="ECO:0000259" key="5">
    <source>
        <dbReference type="PROSITE" id="PS01031"/>
    </source>
</evidence>
<reference evidence="6" key="1">
    <citation type="submission" date="2020-06" db="EMBL/GenBank/DDBJ databases">
        <authorList>
            <person name="Li T."/>
            <person name="Hu X."/>
            <person name="Zhang T."/>
            <person name="Song X."/>
            <person name="Zhang H."/>
            <person name="Dai N."/>
            <person name="Sheng W."/>
            <person name="Hou X."/>
            <person name="Wei L."/>
        </authorList>
    </citation>
    <scope>NUCLEOTIDE SEQUENCE</scope>
    <source>
        <strain evidence="6">K16</strain>
        <tissue evidence="6">Leaf</tissue>
    </source>
</reference>
<comment type="caution">
    <text evidence="6">The sequence shown here is derived from an EMBL/GenBank/DDBJ whole genome shotgun (WGS) entry which is preliminary data.</text>
</comment>
<evidence type="ECO:0000313" key="6">
    <source>
        <dbReference type="EMBL" id="KAK4407152.1"/>
    </source>
</evidence>
<evidence type="ECO:0000256" key="3">
    <source>
        <dbReference type="PROSITE-ProRule" id="PRU00285"/>
    </source>
</evidence>
<feature type="region of interest" description="Disordered" evidence="4">
    <location>
        <begin position="228"/>
        <end position="248"/>
    </location>
</feature>
<dbReference type="CDD" id="cd00298">
    <property type="entry name" value="ACD_sHsps_p23-like"/>
    <property type="match status" value="1"/>
</dbReference>
<dbReference type="Pfam" id="PF04927">
    <property type="entry name" value="SMP"/>
    <property type="match status" value="3"/>
</dbReference>
<dbReference type="InterPro" id="IPR042971">
    <property type="entry name" value="LEA_SMP"/>
</dbReference>
<dbReference type="PANTHER" id="PTHR31174">
    <property type="entry name" value="SEED MATURATION FAMILY PROTEIN"/>
    <property type="match status" value="1"/>
</dbReference>
<accession>A0AAE1X892</accession>
<dbReference type="InterPro" id="IPR002068">
    <property type="entry name" value="A-crystallin/Hsp20_dom"/>
</dbReference>
<protein>
    <submittedName>
        <fullName evidence="6">Late embryogenesis abundant protein D-34</fullName>
    </submittedName>
</protein>
<dbReference type="InterPro" id="IPR008978">
    <property type="entry name" value="HSP20-like_chaperone"/>
</dbReference>
<sequence>MKVHPVPRKRNITLQYDVAALLAQANGCRQKKLRRLPHIFAKVLELPFHSDADVSIDETSDSFRFTAATDDISGGVRADAVEIYPGVTKIVIRGNGVVDLSGTEFELDLWRFRLPASTRPELASASYEDGELVVTVPKGAAAEEEEDDDDGAGEDGDGDMGAGRIWYSRNLDAEFSCNDTRMVVLKAGADAPPPHYASTLHKHSYEASTIVRILVLISGLAFSNESGTTPTAAGRARSHDVRGHFPGFRRPSFETRRTERCCRAQAAESIVLGQTQKGGPAAVMQSAADMNVKRGVLSSDDVTDATREQGASISQDDVGGHRVITESVAGEVVGRYAVAGEEEPAAPPLSALDPISMTIGQALESVALSAGDKAVDESDAAAIQAVESRATGRNQVIPGGVASEAQSAAKHNARTMAEDRKIKLRDVLAGATLKLPDDRAVTKEDADAALGAEIRNKADMSTHPGGVAASMAAAARLNQQQQ</sequence>
<dbReference type="AlphaFoldDB" id="A0AAE1X892"/>
<dbReference type="InterPro" id="IPR007011">
    <property type="entry name" value="LEA_SMP_dom"/>
</dbReference>
<dbReference type="SUPFAM" id="SSF49764">
    <property type="entry name" value="HSP20-like chaperones"/>
    <property type="match status" value="1"/>
</dbReference>
<name>A0AAE1X892_9LAMI</name>
<evidence type="ECO:0000256" key="4">
    <source>
        <dbReference type="SAM" id="MobiDB-lite"/>
    </source>
</evidence>
<evidence type="ECO:0000256" key="2">
    <source>
        <dbReference type="ARBA" id="ARBA00022737"/>
    </source>
</evidence>
<evidence type="ECO:0000256" key="1">
    <source>
        <dbReference type="ARBA" id="ARBA00010733"/>
    </source>
</evidence>
<dbReference type="Proteomes" id="UP001289374">
    <property type="component" value="Unassembled WGS sequence"/>
</dbReference>
<proteinExistence type="inferred from homology"/>
<comment type="similarity">
    <text evidence="1">Belongs to the LEA type SMP family.</text>
</comment>
<dbReference type="PROSITE" id="PS01031">
    <property type="entry name" value="SHSP"/>
    <property type="match status" value="1"/>
</dbReference>
<feature type="domain" description="SHSP" evidence="5">
    <location>
        <begin position="45"/>
        <end position="154"/>
    </location>
</feature>
<feature type="compositionally biased region" description="Acidic residues" evidence="4">
    <location>
        <begin position="142"/>
        <end position="158"/>
    </location>
</feature>
<dbReference type="EMBL" id="JACGWL010000002">
    <property type="protein sequence ID" value="KAK4407152.1"/>
    <property type="molecule type" value="Genomic_DNA"/>
</dbReference>
<dbReference type="PANTHER" id="PTHR31174:SF31">
    <property type="entry name" value="LATE EMBRYOGENESIS ABUNDANT PROTEIN 3"/>
    <property type="match status" value="1"/>
</dbReference>
<feature type="region of interest" description="Disordered" evidence="4">
    <location>
        <begin position="139"/>
        <end position="159"/>
    </location>
</feature>
<keyword evidence="2" id="KW-0677">Repeat</keyword>